<dbReference type="SUPFAM" id="SSF51735">
    <property type="entry name" value="NAD(P)-binding Rossmann-fold domains"/>
    <property type="match status" value="1"/>
</dbReference>
<dbReference type="Gene3D" id="3.90.180.10">
    <property type="entry name" value="Medium-chain alcohol dehydrogenases, catalytic domain"/>
    <property type="match status" value="1"/>
</dbReference>
<dbReference type="InterPro" id="IPR020843">
    <property type="entry name" value="ER"/>
</dbReference>
<accession>A0AAN7AE07</accession>
<dbReference type="Gene3D" id="3.40.50.720">
    <property type="entry name" value="NAD(P)-binding Rossmann-like Domain"/>
    <property type="match status" value="1"/>
</dbReference>
<dbReference type="InterPro" id="IPR036291">
    <property type="entry name" value="NAD(P)-bd_dom_sf"/>
</dbReference>
<feature type="domain" description="Enoyl reductase (ER)" evidence="3">
    <location>
        <begin position="21"/>
        <end position="376"/>
    </location>
</feature>
<evidence type="ECO:0000256" key="2">
    <source>
        <dbReference type="ARBA" id="ARBA00023002"/>
    </source>
</evidence>
<keyword evidence="5" id="KW-1185">Reference proteome</keyword>
<evidence type="ECO:0000313" key="5">
    <source>
        <dbReference type="Proteomes" id="UP001302126"/>
    </source>
</evidence>
<evidence type="ECO:0000256" key="1">
    <source>
        <dbReference type="ARBA" id="ARBA00008072"/>
    </source>
</evidence>
<comment type="caution">
    <text evidence="4">The sequence shown here is derived from an EMBL/GenBank/DDBJ whole genome shotgun (WGS) entry which is preliminary data.</text>
</comment>
<dbReference type="SMART" id="SM00829">
    <property type="entry name" value="PKS_ER"/>
    <property type="match status" value="1"/>
</dbReference>
<dbReference type="PANTHER" id="PTHR45348">
    <property type="entry name" value="HYPOTHETICAL OXIDOREDUCTASE (EUROFUNG)"/>
    <property type="match status" value="1"/>
</dbReference>
<protein>
    <submittedName>
        <fullName evidence="4">Chaperonin 10-like protein</fullName>
    </submittedName>
</protein>
<evidence type="ECO:0000313" key="4">
    <source>
        <dbReference type="EMBL" id="KAK4185076.1"/>
    </source>
</evidence>
<dbReference type="InterPro" id="IPR011032">
    <property type="entry name" value="GroES-like_sf"/>
</dbReference>
<dbReference type="SUPFAM" id="SSF50129">
    <property type="entry name" value="GroES-like"/>
    <property type="match status" value="1"/>
</dbReference>
<dbReference type="EMBL" id="MU864463">
    <property type="protein sequence ID" value="KAK4185076.1"/>
    <property type="molecule type" value="Genomic_DNA"/>
</dbReference>
<evidence type="ECO:0000259" key="3">
    <source>
        <dbReference type="SMART" id="SM00829"/>
    </source>
</evidence>
<sequence>MSQGSSSARKGIQQYVATRKGGPFQLIDAPYPVPGPNEICIRNRAVGLNALDWKNLHFGMMVENWPEIFGIDTAGVVEVVGENVTDIKAGDAVMSLAGHGGRAGAFQDVTTVPANYACRKPAAWTFEQAASVPICYLTAVATIIKGLGVPLPHLREPTKGEGEAIPNLDDLISPIATRPPQHLPKPAQINSVLVVGGSSGVGACAIQLLRNALPNLVIISTNSPAHKYKVTSGLGANTWVDRNLKPSEIAKAVQDASPQGKGVDAIIDAVSGAQGGANKAIFDSFRPDGPKLYSYVMTSMQKVEVPNGVKAAMIYGRMAFQTDGGGFEAMTRLADFVDKGDFKLPVEIEVVGKGLSAIGGGLEKLRRGVSGTKLVVSL</sequence>
<dbReference type="Proteomes" id="UP001302126">
    <property type="component" value="Unassembled WGS sequence"/>
</dbReference>
<reference evidence="4" key="1">
    <citation type="journal article" date="2023" name="Mol. Phylogenet. Evol.">
        <title>Genome-scale phylogeny and comparative genomics of the fungal order Sordariales.</title>
        <authorList>
            <person name="Hensen N."/>
            <person name="Bonometti L."/>
            <person name="Westerberg I."/>
            <person name="Brannstrom I.O."/>
            <person name="Guillou S."/>
            <person name="Cros-Aarteil S."/>
            <person name="Calhoun S."/>
            <person name="Haridas S."/>
            <person name="Kuo A."/>
            <person name="Mondo S."/>
            <person name="Pangilinan J."/>
            <person name="Riley R."/>
            <person name="LaButti K."/>
            <person name="Andreopoulos B."/>
            <person name="Lipzen A."/>
            <person name="Chen C."/>
            <person name="Yan M."/>
            <person name="Daum C."/>
            <person name="Ng V."/>
            <person name="Clum A."/>
            <person name="Steindorff A."/>
            <person name="Ohm R.A."/>
            <person name="Martin F."/>
            <person name="Silar P."/>
            <person name="Natvig D.O."/>
            <person name="Lalanne C."/>
            <person name="Gautier V."/>
            <person name="Ament-Velasquez S.L."/>
            <person name="Kruys A."/>
            <person name="Hutchinson M.I."/>
            <person name="Powell A.J."/>
            <person name="Barry K."/>
            <person name="Miller A.N."/>
            <person name="Grigoriev I.V."/>
            <person name="Debuchy R."/>
            <person name="Gladieux P."/>
            <person name="Hiltunen Thoren M."/>
            <person name="Johannesson H."/>
        </authorList>
    </citation>
    <scope>NUCLEOTIDE SEQUENCE</scope>
    <source>
        <strain evidence="4">PSN309</strain>
    </source>
</reference>
<dbReference type="InterPro" id="IPR013154">
    <property type="entry name" value="ADH-like_N"/>
</dbReference>
<dbReference type="AlphaFoldDB" id="A0AAN7AE07"/>
<gene>
    <name evidence="4" type="ORF">QBC35DRAFT_465927</name>
</gene>
<dbReference type="GO" id="GO:0016651">
    <property type="term" value="F:oxidoreductase activity, acting on NAD(P)H"/>
    <property type="evidence" value="ECO:0007669"/>
    <property type="project" value="InterPro"/>
</dbReference>
<proteinExistence type="inferred from homology"/>
<dbReference type="Pfam" id="PF08240">
    <property type="entry name" value="ADH_N"/>
    <property type="match status" value="1"/>
</dbReference>
<reference evidence="4" key="2">
    <citation type="submission" date="2023-05" db="EMBL/GenBank/DDBJ databases">
        <authorList>
            <consortium name="Lawrence Berkeley National Laboratory"/>
            <person name="Steindorff A."/>
            <person name="Hensen N."/>
            <person name="Bonometti L."/>
            <person name="Westerberg I."/>
            <person name="Brannstrom I.O."/>
            <person name="Guillou S."/>
            <person name="Cros-Aarteil S."/>
            <person name="Calhoun S."/>
            <person name="Haridas S."/>
            <person name="Kuo A."/>
            <person name="Mondo S."/>
            <person name="Pangilinan J."/>
            <person name="Riley R."/>
            <person name="Labutti K."/>
            <person name="Andreopoulos B."/>
            <person name="Lipzen A."/>
            <person name="Chen C."/>
            <person name="Yanf M."/>
            <person name="Daum C."/>
            <person name="Ng V."/>
            <person name="Clum A."/>
            <person name="Ohm R."/>
            <person name="Martin F."/>
            <person name="Silar P."/>
            <person name="Natvig D."/>
            <person name="Lalanne C."/>
            <person name="Gautier V."/>
            <person name="Ament-Velasquez S.L."/>
            <person name="Kruys A."/>
            <person name="Hutchinson M.I."/>
            <person name="Powell A.J."/>
            <person name="Barry K."/>
            <person name="Miller A.N."/>
            <person name="Grigoriev I.V."/>
            <person name="Debuchy R."/>
            <person name="Gladieux P."/>
            <person name="Thoren M.H."/>
            <person name="Johannesson H."/>
        </authorList>
    </citation>
    <scope>NUCLEOTIDE SEQUENCE</scope>
    <source>
        <strain evidence="4">PSN309</strain>
    </source>
</reference>
<keyword evidence="2" id="KW-0560">Oxidoreductase</keyword>
<dbReference type="InterPro" id="IPR047122">
    <property type="entry name" value="Trans-enoyl_RdTase-like"/>
</dbReference>
<name>A0AAN7AE07_9PEZI</name>
<comment type="similarity">
    <text evidence="1">Belongs to the zinc-containing alcohol dehydrogenase family.</text>
</comment>
<organism evidence="4 5">
    <name type="scientific">Podospora australis</name>
    <dbReference type="NCBI Taxonomy" id="1536484"/>
    <lineage>
        <taxon>Eukaryota</taxon>
        <taxon>Fungi</taxon>
        <taxon>Dikarya</taxon>
        <taxon>Ascomycota</taxon>
        <taxon>Pezizomycotina</taxon>
        <taxon>Sordariomycetes</taxon>
        <taxon>Sordariomycetidae</taxon>
        <taxon>Sordariales</taxon>
        <taxon>Podosporaceae</taxon>
        <taxon>Podospora</taxon>
    </lineage>
</organism>